<name>A0ABV1YPZ2_9HYPH</name>
<reference evidence="3 4" key="1">
    <citation type="journal article" date="2024" name="Proc. Natl. Acad. Sci. U.S.A.">
        <title>The evolutionary genomics of adaptation to stress in wild rhizobium bacteria.</title>
        <authorList>
            <person name="Kehlet-Delgado H."/>
            <person name="Montoya A.P."/>
            <person name="Jensen K.T."/>
            <person name="Wendlandt C.E."/>
            <person name="Dexheimer C."/>
            <person name="Roberts M."/>
            <person name="Torres Martinez L."/>
            <person name="Friesen M.L."/>
            <person name="Griffitts J.S."/>
            <person name="Porter S.S."/>
        </authorList>
    </citation>
    <scope>NUCLEOTIDE SEQUENCE [LARGE SCALE GENOMIC DNA]</scope>
    <source>
        <strain evidence="3 4">M0729</strain>
    </source>
</reference>
<comment type="caution">
    <text evidence="3">The sequence shown here is derived from an EMBL/GenBank/DDBJ whole genome shotgun (WGS) entry which is preliminary data.</text>
</comment>
<feature type="domain" description="Response regulatory" evidence="2">
    <location>
        <begin position="5"/>
        <end position="87"/>
    </location>
</feature>
<evidence type="ECO:0000313" key="3">
    <source>
        <dbReference type="EMBL" id="MER8937256.1"/>
    </source>
</evidence>
<dbReference type="SUPFAM" id="SSF52172">
    <property type="entry name" value="CheY-like"/>
    <property type="match status" value="1"/>
</dbReference>
<sequence>MSEGAVLIVEDETMILLDLESALEEAGFQVVGTRNPAEALAAFDPDPTKFRAVLTDIRLGPGQSGWGGRSAFAKVQFDHPGCLYQWR</sequence>
<accession>A0ABV1YPZ2</accession>
<evidence type="ECO:0000259" key="2">
    <source>
        <dbReference type="PROSITE" id="PS50110"/>
    </source>
</evidence>
<dbReference type="InterPro" id="IPR011006">
    <property type="entry name" value="CheY-like_superfamily"/>
</dbReference>
<organism evidence="3 4">
    <name type="scientific">Mesorhizobium opportunistum</name>
    <dbReference type="NCBI Taxonomy" id="593909"/>
    <lineage>
        <taxon>Bacteria</taxon>
        <taxon>Pseudomonadati</taxon>
        <taxon>Pseudomonadota</taxon>
        <taxon>Alphaproteobacteria</taxon>
        <taxon>Hyphomicrobiales</taxon>
        <taxon>Phyllobacteriaceae</taxon>
        <taxon>Mesorhizobium</taxon>
    </lineage>
</organism>
<dbReference type="InterPro" id="IPR001789">
    <property type="entry name" value="Sig_transdc_resp-reg_receiver"/>
</dbReference>
<keyword evidence="4" id="KW-1185">Reference proteome</keyword>
<dbReference type="EMBL" id="JAMYPJ010000069">
    <property type="protein sequence ID" value="MER8937256.1"/>
    <property type="molecule type" value="Genomic_DNA"/>
</dbReference>
<feature type="modified residue" description="4-aspartylphosphate" evidence="1">
    <location>
        <position position="56"/>
    </location>
</feature>
<gene>
    <name evidence="3" type="ORF">NKI33_30420</name>
</gene>
<keyword evidence="1" id="KW-0597">Phosphoprotein</keyword>
<protein>
    <submittedName>
        <fullName evidence="3">Response regulator</fullName>
    </submittedName>
</protein>
<evidence type="ECO:0000313" key="4">
    <source>
        <dbReference type="Proteomes" id="UP001464387"/>
    </source>
</evidence>
<dbReference type="Proteomes" id="UP001464387">
    <property type="component" value="Unassembled WGS sequence"/>
</dbReference>
<evidence type="ECO:0000256" key="1">
    <source>
        <dbReference type="PROSITE-ProRule" id="PRU00169"/>
    </source>
</evidence>
<dbReference type="RefSeq" id="WP_023767897.1">
    <property type="nucleotide sequence ID" value="NZ_CP100477.1"/>
</dbReference>
<dbReference type="PROSITE" id="PS50110">
    <property type="entry name" value="RESPONSE_REGULATORY"/>
    <property type="match status" value="1"/>
</dbReference>
<dbReference type="Gene3D" id="3.40.50.2300">
    <property type="match status" value="1"/>
</dbReference>
<proteinExistence type="predicted"/>